<accession>A0A6M0RN48</accession>
<reference evidence="1 2" key="1">
    <citation type="journal article" date="2020" name="Microb. Ecol.">
        <title>Ecogenomics of the Marine Benthic Filamentous Cyanobacterium Adonisia.</title>
        <authorList>
            <person name="Walter J.M."/>
            <person name="Coutinho F.H."/>
            <person name="Leomil L."/>
            <person name="Hargreaves P.I."/>
            <person name="Campeao M.E."/>
            <person name="Vieira V.V."/>
            <person name="Silva B.S."/>
            <person name="Fistarol G.O."/>
            <person name="Salomon P.S."/>
            <person name="Sawabe T."/>
            <person name="Mino S."/>
            <person name="Hosokawa M."/>
            <person name="Miyashita H."/>
            <person name="Maruyama F."/>
            <person name="van Verk M.C."/>
            <person name="Dutilh B.E."/>
            <person name="Thompson C.C."/>
            <person name="Thompson F.L."/>
        </authorList>
    </citation>
    <scope>NUCLEOTIDE SEQUENCE [LARGE SCALE GENOMIC DNA]</scope>
    <source>
        <strain evidence="1 2">CCMR0081</strain>
    </source>
</reference>
<organism evidence="1 2">
    <name type="scientific">Adonisia turfae CCMR0081</name>
    <dbReference type="NCBI Taxonomy" id="2292702"/>
    <lineage>
        <taxon>Bacteria</taxon>
        <taxon>Bacillati</taxon>
        <taxon>Cyanobacteriota</taxon>
        <taxon>Adonisia</taxon>
        <taxon>Adonisia turfae</taxon>
    </lineage>
</organism>
<gene>
    <name evidence="1" type="ORF">DXZ20_16155</name>
</gene>
<dbReference type="Proteomes" id="UP000481033">
    <property type="component" value="Unassembled WGS sequence"/>
</dbReference>
<keyword evidence="2" id="KW-1185">Reference proteome</keyword>
<sequence>MRVVVDSQEHCYVLDQERLNALQSTANSTQLEPGTYVIRIERGAFSYWAEQKQFAPEPWVMLWVYGGTVINKKTGKKVGATWSSLNGYDDTLTLDVLETATLCGLFFDTYKQDNSGEITLSILKDR</sequence>
<name>A0A6M0RN48_9CYAN</name>
<evidence type="ECO:0000313" key="2">
    <source>
        <dbReference type="Proteomes" id="UP000481033"/>
    </source>
</evidence>
<dbReference type="EMBL" id="QXHD01000004">
    <property type="protein sequence ID" value="NEZ57183.1"/>
    <property type="molecule type" value="Genomic_DNA"/>
</dbReference>
<proteinExistence type="predicted"/>
<evidence type="ECO:0000313" key="1">
    <source>
        <dbReference type="EMBL" id="NEZ57183.1"/>
    </source>
</evidence>
<evidence type="ECO:0008006" key="3">
    <source>
        <dbReference type="Google" id="ProtNLM"/>
    </source>
</evidence>
<comment type="caution">
    <text evidence="1">The sequence shown here is derived from an EMBL/GenBank/DDBJ whole genome shotgun (WGS) entry which is preliminary data.</text>
</comment>
<dbReference type="RefSeq" id="WP_163659483.1">
    <property type="nucleotide sequence ID" value="NZ_QXHD01000004.1"/>
</dbReference>
<dbReference type="AlphaFoldDB" id="A0A6M0RN48"/>
<protein>
    <recommendedName>
        <fullName evidence="3">DUF5675 domain-containing protein</fullName>
    </recommendedName>
</protein>